<keyword evidence="5" id="KW-0769">Symport</keyword>
<organism evidence="9 10">
    <name type="scientific">Trichonephila clavipes</name>
    <name type="common">Golden silk orbweaver</name>
    <name type="synonym">Nephila clavipes</name>
    <dbReference type="NCBI Taxonomy" id="2585209"/>
    <lineage>
        <taxon>Eukaryota</taxon>
        <taxon>Metazoa</taxon>
        <taxon>Ecdysozoa</taxon>
        <taxon>Arthropoda</taxon>
        <taxon>Chelicerata</taxon>
        <taxon>Arachnida</taxon>
        <taxon>Araneae</taxon>
        <taxon>Araneomorphae</taxon>
        <taxon>Entelegynae</taxon>
        <taxon>Araneoidea</taxon>
        <taxon>Nephilidae</taxon>
        <taxon>Trichonephila</taxon>
    </lineage>
</organism>
<dbReference type="PANTHER" id="PTHR11616">
    <property type="entry name" value="SODIUM/CHLORIDE DEPENDENT TRANSPORTER"/>
    <property type="match status" value="1"/>
</dbReference>
<comment type="caution">
    <text evidence="9">The sequence shown here is derived from an EMBL/GenBank/DDBJ whole genome shotgun (WGS) entry which is preliminary data.</text>
</comment>
<gene>
    <name evidence="9" type="primary">SLC6A5</name>
    <name evidence="9" type="ORF">TNCV_4841641</name>
</gene>
<keyword evidence="6 8" id="KW-1133">Transmembrane helix</keyword>
<dbReference type="InterPro" id="IPR000175">
    <property type="entry name" value="Na/ntran_symport"/>
</dbReference>
<comment type="subcellular location">
    <subcellularLocation>
        <location evidence="1">Membrane</location>
        <topology evidence="1">Multi-pass membrane protein</topology>
    </subcellularLocation>
</comment>
<keyword evidence="10" id="KW-1185">Reference proteome</keyword>
<dbReference type="GO" id="GO:0015179">
    <property type="term" value="F:L-amino acid transmembrane transporter activity"/>
    <property type="evidence" value="ECO:0007669"/>
    <property type="project" value="TreeGrafter"/>
</dbReference>
<protein>
    <submittedName>
        <fullName evidence="9">Sodium- and chloride-dependent glycine transporter 2</fullName>
    </submittedName>
</protein>
<evidence type="ECO:0000256" key="5">
    <source>
        <dbReference type="ARBA" id="ARBA00022847"/>
    </source>
</evidence>
<evidence type="ECO:0000256" key="7">
    <source>
        <dbReference type="ARBA" id="ARBA00023136"/>
    </source>
</evidence>
<dbReference type="SUPFAM" id="SSF161070">
    <property type="entry name" value="SNF-like"/>
    <property type="match status" value="1"/>
</dbReference>
<dbReference type="Pfam" id="PF00209">
    <property type="entry name" value="SNF"/>
    <property type="match status" value="1"/>
</dbReference>
<dbReference type="GO" id="GO:0005283">
    <property type="term" value="F:amino acid:sodium symporter activity"/>
    <property type="evidence" value="ECO:0007669"/>
    <property type="project" value="TreeGrafter"/>
</dbReference>
<reference evidence="9" key="1">
    <citation type="submission" date="2020-08" db="EMBL/GenBank/DDBJ databases">
        <title>Multicomponent nature underlies the extraordinary mechanical properties of spider dragline silk.</title>
        <authorList>
            <person name="Kono N."/>
            <person name="Nakamura H."/>
            <person name="Mori M."/>
            <person name="Yoshida Y."/>
            <person name="Ohtoshi R."/>
            <person name="Malay A.D."/>
            <person name="Moran D.A.P."/>
            <person name="Tomita M."/>
            <person name="Numata K."/>
            <person name="Arakawa K."/>
        </authorList>
    </citation>
    <scope>NUCLEOTIDE SEQUENCE</scope>
</reference>
<keyword evidence="4 8" id="KW-0812">Transmembrane</keyword>
<feature type="transmembrane region" description="Helical" evidence="8">
    <location>
        <begin position="87"/>
        <end position="106"/>
    </location>
</feature>
<feature type="transmembrane region" description="Helical" evidence="8">
    <location>
        <begin position="112"/>
        <end position="133"/>
    </location>
</feature>
<dbReference type="AlphaFoldDB" id="A0A8X6WJR5"/>
<evidence type="ECO:0000256" key="8">
    <source>
        <dbReference type="SAM" id="Phobius"/>
    </source>
</evidence>
<dbReference type="PANTHER" id="PTHR11616:SF236">
    <property type="entry name" value="TRANSPORTER"/>
    <property type="match status" value="1"/>
</dbReference>
<dbReference type="GO" id="GO:0005886">
    <property type="term" value="C:plasma membrane"/>
    <property type="evidence" value="ECO:0007669"/>
    <property type="project" value="TreeGrafter"/>
</dbReference>
<proteinExistence type="inferred from homology"/>
<accession>A0A8X6WJR5</accession>
<name>A0A8X6WJR5_TRICX</name>
<dbReference type="Proteomes" id="UP000887159">
    <property type="component" value="Unassembled WGS sequence"/>
</dbReference>
<dbReference type="PROSITE" id="PS50267">
    <property type="entry name" value="NA_NEUROTRAN_SYMP_3"/>
    <property type="match status" value="1"/>
</dbReference>
<evidence type="ECO:0000256" key="1">
    <source>
        <dbReference type="ARBA" id="ARBA00004141"/>
    </source>
</evidence>
<dbReference type="InterPro" id="IPR037272">
    <property type="entry name" value="SNS_sf"/>
</dbReference>
<sequence length="190" mass="21836">MLYRLRSENLASNPFSEWSHILGQQEAIMTPLYIIYKFEKRRRLMSVVEEFGIISRAWETFKGHVQLNYVLNLSGGIEEPGGIKWDLCLCLLFSWIVVIACLLQGIKTSGKVVYFAATFPYIVLIILLITGLLQEGAINGILYFISPNWKKLLDIKSSSERRQLLQQIAFFRGIQHCCGWQSHNSSAVYR</sequence>
<evidence type="ECO:0000313" key="10">
    <source>
        <dbReference type="Proteomes" id="UP000887159"/>
    </source>
</evidence>
<evidence type="ECO:0000256" key="6">
    <source>
        <dbReference type="ARBA" id="ARBA00022989"/>
    </source>
</evidence>
<dbReference type="GO" id="GO:0089718">
    <property type="term" value="P:amino acid import across plasma membrane"/>
    <property type="evidence" value="ECO:0007669"/>
    <property type="project" value="TreeGrafter"/>
</dbReference>
<dbReference type="GO" id="GO:0015187">
    <property type="term" value="F:glycine transmembrane transporter activity"/>
    <property type="evidence" value="ECO:0007669"/>
    <property type="project" value="TreeGrafter"/>
</dbReference>
<comment type="similarity">
    <text evidence="2">Belongs to the sodium:neurotransmitter symporter (SNF) (TC 2.A.22) family.</text>
</comment>
<keyword evidence="3" id="KW-0813">Transport</keyword>
<evidence type="ECO:0000256" key="2">
    <source>
        <dbReference type="ARBA" id="ARBA00006459"/>
    </source>
</evidence>
<dbReference type="EMBL" id="BMAU01021435">
    <property type="protein sequence ID" value="GFY35787.1"/>
    <property type="molecule type" value="Genomic_DNA"/>
</dbReference>
<evidence type="ECO:0000256" key="3">
    <source>
        <dbReference type="ARBA" id="ARBA00022448"/>
    </source>
</evidence>
<evidence type="ECO:0000256" key="4">
    <source>
        <dbReference type="ARBA" id="ARBA00022692"/>
    </source>
</evidence>
<keyword evidence="7 8" id="KW-0472">Membrane</keyword>
<evidence type="ECO:0000313" key="9">
    <source>
        <dbReference type="EMBL" id="GFY35787.1"/>
    </source>
</evidence>